<dbReference type="Proteomes" id="UP000019116">
    <property type="component" value="Chromosome 3A"/>
</dbReference>
<dbReference type="Gramene" id="TraesCLE_scaffold_005240_01G000500.1">
    <property type="protein sequence ID" value="TraesCLE_scaffold_005240_01G000500.1"/>
    <property type="gene ID" value="TraesCLE_scaffold_005240_01G000500"/>
</dbReference>
<dbReference type="Pfam" id="PF00560">
    <property type="entry name" value="LRR_1"/>
    <property type="match status" value="2"/>
</dbReference>
<evidence type="ECO:0000256" key="10">
    <source>
        <dbReference type="SAM" id="SignalP"/>
    </source>
</evidence>
<keyword evidence="5 10" id="KW-0732">Signal</keyword>
<protein>
    <recommendedName>
        <fullName evidence="11">Leucine-rich repeat-containing N-terminal plant-type domain-containing protein</fullName>
    </recommendedName>
</protein>
<evidence type="ECO:0000256" key="3">
    <source>
        <dbReference type="ARBA" id="ARBA00022614"/>
    </source>
</evidence>
<keyword evidence="6" id="KW-0677">Repeat</keyword>
<keyword evidence="7 9" id="KW-1133">Transmembrane helix</keyword>
<keyword evidence="2" id="KW-0597">Phosphoprotein</keyword>
<dbReference type="Gramene" id="TraesCS3A02G401100.1">
    <property type="protein sequence ID" value="TraesCS3A02G401100.1.cds1"/>
    <property type="gene ID" value="TraesCS3A02G401100"/>
</dbReference>
<dbReference type="Gramene" id="TraesPARA_EIv1.0_0860560.1">
    <property type="protein sequence ID" value="TraesPARA_EIv1.0_0860560.1.CDS1"/>
    <property type="gene ID" value="TraesPARA_EIv1.0_0860560"/>
</dbReference>
<evidence type="ECO:0000256" key="1">
    <source>
        <dbReference type="ARBA" id="ARBA00004167"/>
    </source>
</evidence>
<dbReference type="Gramene" id="TraesCAD_scaffold_018413_01G000500.1">
    <property type="protein sequence ID" value="TraesCAD_scaffold_018413_01G000500.1"/>
    <property type="gene ID" value="TraesCAD_scaffold_018413_01G000500"/>
</dbReference>
<evidence type="ECO:0000259" key="11">
    <source>
        <dbReference type="Pfam" id="PF08263"/>
    </source>
</evidence>
<evidence type="ECO:0000256" key="4">
    <source>
        <dbReference type="ARBA" id="ARBA00022692"/>
    </source>
</evidence>
<dbReference type="GeneID" id="123058919"/>
<keyword evidence="3" id="KW-0433">Leucine-rich repeat</keyword>
<dbReference type="STRING" id="4565.A0A3B6EPR9"/>
<dbReference type="Gramene" id="TraesARI3A03G01497950.1">
    <property type="protein sequence ID" value="TraesARI3A03G01497950.1.CDS1"/>
    <property type="gene ID" value="TraesARI3A03G01497950"/>
</dbReference>
<dbReference type="Gramene" id="TraesMAC3A03G01474580.1">
    <property type="protein sequence ID" value="TraesMAC3A03G01474580.1.CDS1"/>
    <property type="gene ID" value="TraesMAC3A03G01474580"/>
</dbReference>
<dbReference type="Gramene" id="TraesLDM3A03G01476940.2">
    <property type="protein sequence ID" value="TraesLDM3A03G01476940.2.CDS1"/>
    <property type="gene ID" value="TraesLDM3A03G01476940"/>
</dbReference>
<dbReference type="Gramene" id="TraesJAG3A03G01485170.1">
    <property type="protein sequence ID" value="TraesJAG3A03G01485170.1.CDS1"/>
    <property type="gene ID" value="TraesJAG3A03G01485170"/>
</dbReference>
<sequence>MHGYNKLVVWLLLLSSSSSYFGHGISASDVQCLKDLKQSLIDPNDILGKKSHRWNFTDIRDDGDICGFTGVECWNPNENRVLSLRLGNLGLEGPFPRGLELCTSMTTLDLSGNNFSGPLPEHISEQMPYVSFLDLSNNSFSGGIPASIMNMTYLNILALQHNQFTGEIPAINLSRLISFNVAKNSLFGPVPDSLQSFPTANFMGNPGLCGAPLDNKCKKRFRVRIHVRLVRIREMFVRIQKLLHRINDASIIGASAGFIFGFVVAFYFPHKFLFCGRFQPYTFRVCG</sequence>
<dbReference type="RefSeq" id="XP_044337523.1">
    <property type="nucleotide sequence ID" value="XM_044481588.1"/>
</dbReference>
<dbReference type="InterPro" id="IPR001611">
    <property type="entry name" value="Leu-rich_rpt"/>
</dbReference>
<dbReference type="Gramene" id="TraesJUL3A03G01488790.1">
    <property type="protein sequence ID" value="TraesJUL3A03G01488790.1.CDS1"/>
    <property type="gene ID" value="TraesJUL3A03G01488790"/>
</dbReference>
<dbReference type="PANTHER" id="PTHR48065:SF25">
    <property type="entry name" value="OS01G0891700 PROTEIN"/>
    <property type="match status" value="1"/>
</dbReference>
<evidence type="ECO:0000256" key="9">
    <source>
        <dbReference type="SAM" id="Phobius"/>
    </source>
</evidence>
<dbReference type="Gramene" id="TraesCS3A03G0940500.1">
    <property type="protein sequence ID" value="TraesCS3A03G0940500.1.CDS1"/>
    <property type="gene ID" value="TraesCS3A03G0940500"/>
</dbReference>
<dbReference type="PANTHER" id="PTHR48065">
    <property type="entry name" value="OS10G0469600 PROTEIN"/>
    <property type="match status" value="1"/>
</dbReference>
<evidence type="ECO:0000313" key="12">
    <source>
        <dbReference type="EnsemblPlants" id="TraesCS3A02G401100.1.cds1"/>
    </source>
</evidence>
<dbReference type="OMA" id="MAYITYL"/>
<keyword evidence="4 9" id="KW-0812">Transmembrane</keyword>
<dbReference type="Gramene" id="TraesWEE_scaffold_027925_01G000100.1">
    <property type="protein sequence ID" value="TraesWEE_scaffold_027925_01G000100.1"/>
    <property type="gene ID" value="TraesWEE_scaffold_027925_01G000100"/>
</dbReference>
<evidence type="ECO:0000256" key="8">
    <source>
        <dbReference type="ARBA" id="ARBA00023136"/>
    </source>
</evidence>
<dbReference type="OrthoDB" id="651475at2759"/>
<feature type="chain" id="PRO_5043173869" description="Leucine-rich repeat-containing N-terminal plant-type domain-containing protein" evidence="10">
    <location>
        <begin position="23"/>
        <end position="287"/>
    </location>
</feature>
<feature type="domain" description="Leucine-rich repeat-containing N-terminal plant-type" evidence="11">
    <location>
        <begin position="27"/>
        <end position="74"/>
    </location>
</feature>
<dbReference type="InterPro" id="IPR032675">
    <property type="entry name" value="LRR_dom_sf"/>
</dbReference>
<dbReference type="GO" id="GO:0016020">
    <property type="term" value="C:membrane"/>
    <property type="evidence" value="ECO:0007669"/>
    <property type="project" value="UniProtKB-SubCell"/>
</dbReference>
<dbReference type="Gramene" id="TraesNOR3A03G01497270.1">
    <property type="protein sequence ID" value="TraesNOR3A03G01497270.1.CDS1"/>
    <property type="gene ID" value="TraesNOR3A03G01497270"/>
</dbReference>
<dbReference type="Gramene" id="TraesROB_scaffold_031375_01G000100.1">
    <property type="protein sequence ID" value="TraesROB_scaffold_031375_01G000100.1"/>
    <property type="gene ID" value="TraesROB_scaffold_031375_01G000100"/>
</dbReference>
<evidence type="ECO:0000256" key="7">
    <source>
        <dbReference type="ARBA" id="ARBA00022989"/>
    </source>
</evidence>
<proteinExistence type="predicted"/>
<organism evidence="12">
    <name type="scientific">Triticum aestivum</name>
    <name type="common">Wheat</name>
    <dbReference type="NCBI Taxonomy" id="4565"/>
    <lineage>
        <taxon>Eukaryota</taxon>
        <taxon>Viridiplantae</taxon>
        <taxon>Streptophyta</taxon>
        <taxon>Embryophyta</taxon>
        <taxon>Tracheophyta</taxon>
        <taxon>Spermatophyta</taxon>
        <taxon>Magnoliopsida</taxon>
        <taxon>Liliopsida</taxon>
        <taxon>Poales</taxon>
        <taxon>Poaceae</taxon>
        <taxon>BOP clade</taxon>
        <taxon>Pooideae</taxon>
        <taxon>Triticodae</taxon>
        <taxon>Triticeae</taxon>
        <taxon>Triticinae</taxon>
        <taxon>Triticum</taxon>
    </lineage>
</organism>
<dbReference type="SMR" id="A0A3B6EPR9"/>
<dbReference type="Gene3D" id="3.80.10.10">
    <property type="entry name" value="Ribonuclease Inhibitor"/>
    <property type="match status" value="1"/>
</dbReference>
<dbReference type="InterPro" id="IPR013210">
    <property type="entry name" value="LRR_N_plant-typ"/>
</dbReference>
<keyword evidence="13" id="KW-1185">Reference proteome</keyword>
<comment type="subcellular location">
    <subcellularLocation>
        <location evidence="1">Membrane</location>
        <topology evidence="1">Single-pass membrane protein</topology>
    </subcellularLocation>
</comment>
<reference evidence="12" key="2">
    <citation type="submission" date="2018-10" db="UniProtKB">
        <authorList>
            <consortium name="EnsemblPlants"/>
        </authorList>
    </citation>
    <scope>IDENTIFICATION</scope>
</reference>
<dbReference type="Gramene" id="TraesLDM3A03G01476940.1">
    <property type="protein sequence ID" value="TraesLDM3A03G01476940.1.CDS1"/>
    <property type="gene ID" value="TraesLDM3A03G01476940"/>
</dbReference>
<dbReference type="PaxDb" id="4565-Traes_3AL_F21CA90C2.1"/>
<gene>
    <name evidence="12" type="primary">LOC123058919</name>
</gene>
<accession>A0A3B6EPR9</accession>
<dbReference type="Gramene" id="TraesLDM3A03G01476940.3">
    <property type="protein sequence ID" value="TraesLDM3A03G01476940.3.CDS1"/>
    <property type="gene ID" value="TraesLDM3A03G01476940"/>
</dbReference>
<dbReference type="Gramene" id="TraesSTA3A03G01467980.1">
    <property type="protein sequence ID" value="TraesSTA3A03G01467980.1.CDS1"/>
    <property type="gene ID" value="TraesSTA3A03G01467980"/>
</dbReference>
<evidence type="ECO:0000313" key="13">
    <source>
        <dbReference type="Proteomes" id="UP000019116"/>
    </source>
</evidence>
<evidence type="ECO:0000256" key="2">
    <source>
        <dbReference type="ARBA" id="ARBA00022553"/>
    </source>
</evidence>
<name>A0A3B6EPR9_WHEAT</name>
<dbReference type="Gramene" id="TraesSYM3A03G01499180.1">
    <property type="protein sequence ID" value="TraesSYM3A03G01499180.1.CDS1"/>
    <property type="gene ID" value="TraesSYM3A03G01499180"/>
</dbReference>
<feature type="signal peptide" evidence="10">
    <location>
        <begin position="1"/>
        <end position="22"/>
    </location>
</feature>
<dbReference type="FunFam" id="3.80.10.10:FF:000722">
    <property type="entry name" value="Leucine-rich repeat receptor-like protein kinase"/>
    <property type="match status" value="1"/>
</dbReference>
<reference evidence="12" key="1">
    <citation type="submission" date="2018-08" db="EMBL/GenBank/DDBJ databases">
        <authorList>
            <person name="Rossello M."/>
        </authorList>
    </citation>
    <scope>NUCLEOTIDE SEQUENCE [LARGE SCALE GENOMIC DNA]</scope>
    <source>
        <strain evidence="12">cv. Chinese Spring</strain>
    </source>
</reference>
<evidence type="ECO:0000256" key="5">
    <source>
        <dbReference type="ARBA" id="ARBA00022729"/>
    </source>
</evidence>
<dbReference type="SUPFAM" id="SSF52058">
    <property type="entry name" value="L domain-like"/>
    <property type="match status" value="1"/>
</dbReference>
<dbReference type="EnsemblPlants" id="TraesCS3A02G401100.1">
    <property type="protein sequence ID" value="TraesCS3A02G401100.1.cds1"/>
    <property type="gene ID" value="TraesCS3A02G401100"/>
</dbReference>
<evidence type="ECO:0000256" key="6">
    <source>
        <dbReference type="ARBA" id="ARBA00022737"/>
    </source>
</evidence>
<dbReference type="Gramene" id="TraesLAC3A03G01420250.1">
    <property type="protein sequence ID" value="TraesLAC3A03G01420250.1.CDS1"/>
    <property type="gene ID" value="TraesLAC3A03G01420250"/>
</dbReference>
<feature type="transmembrane region" description="Helical" evidence="9">
    <location>
        <begin position="249"/>
        <end position="268"/>
    </location>
</feature>
<dbReference type="AlphaFoldDB" id="A0A3B6EPR9"/>
<dbReference type="Pfam" id="PF08263">
    <property type="entry name" value="LRRNT_2"/>
    <property type="match status" value="1"/>
</dbReference>
<keyword evidence="8 9" id="KW-0472">Membrane</keyword>